<dbReference type="OrthoDB" id="2925496at2"/>
<dbReference type="RefSeq" id="WP_010767890.1">
    <property type="nucleotide sequence ID" value="NZ_ASWE01000003.1"/>
</dbReference>
<name>R3WCY4_9ENTE</name>
<comment type="caution">
    <text evidence="1">The sequence shown here is derived from an EMBL/GenBank/DDBJ whole genome shotgun (WGS) entry which is preliminary data.</text>
</comment>
<gene>
    <name evidence="1" type="ORF">UC3_01222</name>
</gene>
<reference evidence="1 2" key="1">
    <citation type="submission" date="2013-02" db="EMBL/GenBank/DDBJ databases">
        <title>The Genome Sequence of Enterococcus phoeniculicola BAA-412.</title>
        <authorList>
            <consortium name="The Broad Institute Genome Sequencing Platform"/>
            <consortium name="The Broad Institute Genome Sequencing Center for Infectious Disease"/>
            <person name="Earl A.M."/>
            <person name="Gilmore M.S."/>
            <person name="Lebreton F."/>
            <person name="Walker B."/>
            <person name="Young S.K."/>
            <person name="Zeng Q."/>
            <person name="Gargeya S."/>
            <person name="Fitzgerald M."/>
            <person name="Haas B."/>
            <person name="Abouelleil A."/>
            <person name="Alvarado L."/>
            <person name="Arachchi H.M."/>
            <person name="Berlin A.M."/>
            <person name="Chapman S.B."/>
            <person name="Dewar J."/>
            <person name="Goldberg J."/>
            <person name="Griggs A."/>
            <person name="Gujja S."/>
            <person name="Hansen M."/>
            <person name="Howarth C."/>
            <person name="Imamovic A."/>
            <person name="Larimer J."/>
            <person name="McCowan C."/>
            <person name="Murphy C."/>
            <person name="Neiman D."/>
            <person name="Pearson M."/>
            <person name="Priest M."/>
            <person name="Roberts A."/>
            <person name="Saif S."/>
            <person name="Shea T."/>
            <person name="Sisk P."/>
            <person name="Sykes S."/>
            <person name="Wortman J."/>
            <person name="Nusbaum C."/>
            <person name="Birren B."/>
        </authorList>
    </citation>
    <scope>NUCLEOTIDE SEQUENCE [LARGE SCALE GENOMIC DNA]</scope>
    <source>
        <strain evidence="1 2">ATCC BAA-412</strain>
    </source>
</reference>
<protein>
    <recommendedName>
        <fullName evidence="3">DUF3977 domain-containing protein</fullName>
    </recommendedName>
</protein>
<evidence type="ECO:0000313" key="1">
    <source>
        <dbReference type="EMBL" id="EOL45332.1"/>
    </source>
</evidence>
<sequence length="80" mass="9181">MGKYVEFGIGNTWIVRTEFENKDGTEYEVKGVSGKICIKSVYVRLWMAKKVMIIDSSEGIKFSKKKRNAFKLVFGIHSEV</sequence>
<keyword evidence="2" id="KW-1185">Reference proteome</keyword>
<dbReference type="AlphaFoldDB" id="R3WCY4"/>
<dbReference type="Pfam" id="PF13122">
    <property type="entry name" value="DUF3977"/>
    <property type="match status" value="1"/>
</dbReference>
<organism evidence="1 2">
    <name type="scientific">Enterococcus phoeniculicola ATCC BAA-412</name>
    <dbReference type="NCBI Taxonomy" id="1158610"/>
    <lineage>
        <taxon>Bacteria</taxon>
        <taxon>Bacillati</taxon>
        <taxon>Bacillota</taxon>
        <taxon>Bacilli</taxon>
        <taxon>Lactobacillales</taxon>
        <taxon>Enterococcaceae</taxon>
        <taxon>Enterococcus</taxon>
    </lineage>
</organism>
<dbReference type="eggNOG" id="ENOG50337A3">
    <property type="taxonomic scope" value="Bacteria"/>
</dbReference>
<evidence type="ECO:0000313" key="2">
    <source>
        <dbReference type="Proteomes" id="UP000013785"/>
    </source>
</evidence>
<dbReference type="InterPro" id="IPR025009">
    <property type="entry name" value="DUF3977"/>
</dbReference>
<evidence type="ECO:0008006" key="3">
    <source>
        <dbReference type="Google" id="ProtNLM"/>
    </source>
</evidence>
<accession>R3WCY4</accession>
<dbReference type="HOGENOM" id="CLU_2566572_0_0_9"/>
<proteinExistence type="predicted"/>
<dbReference type="PATRIC" id="fig|1158610.3.peg.1197"/>
<dbReference type="EMBL" id="AJAT01000012">
    <property type="protein sequence ID" value="EOL45332.1"/>
    <property type="molecule type" value="Genomic_DNA"/>
</dbReference>
<dbReference type="Proteomes" id="UP000013785">
    <property type="component" value="Unassembled WGS sequence"/>
</dbReference>